<evidence type="ECO:0000256" key="3">
    <source>
        <dbReference type="ARBA" id="ARBA00022694"/>
    </source>
</evidence>
<dbReference type="GO" id="GO:1990481">
    <property type="term" value="P:mRNA pseudouridine synthesis"/>
    <property type="evidence" value="ECO:0007669"/>
    <property type="project" value="TreeGrafter"/>
</dbReference>
<reference evidence="6" key="2">
    <citation type="submission" date="2019-06" db="EMBL/GenBank/DDBJ databases">
        <title>Genomics analysis of Aphanomyces spp. identifies a new class of oomycete effector associated with host adaptation.</title>
        <authorList>
            <person name="Gaulin E."/>
        </authorList>
    </citation>
    <scope>NUCLEOTIDE SEQUENCE</scope>
    <source>
        <strain evidence="6">CBS 578.67</strain>
    </source>
</reference>
<keyword evidence="8" id="KW-1185">Reference proteome</keyword>
<evidence type="ECO:0000256" key="2">
    <source>
        <dbReference type="ARBA" id="ARBA00012787"/>
    </source>
</evidence>
<dbReference type="Pfam" id="PF01509">
    <property type="entry name" value="TruB_N"/>
    <property type="match status" value="1"/>
</dbReference>
<dbReference type="InterPro" id="IPR002501">
    <property type="entry name" value="PsdUridine_synth_N"/>
</dbReference>
<dbReference type="Proteomes" id="UP000332933">
    <property type="component" value="Unassembled WGS sequence"/>
</dbReference>
<keyword evidence="4" id="KW-0413">Isomerase</keyword>
<dbReference type="Gene3D" id="3.30.2350.10">
    <property type="entry name" value="Pseudouridine synthase"/>
    <property type="match status" value="1"/>
</dbReference>
<dbReference type="GO" id="GO:0003723">
    <property type="term" value="F:RNA binding"/>
    <property type="evidence" value="ECO:0007669"/>
    <property type="project" value="InterPro"/>
</dbReference>
<gene>
    <name evidence="7" type="primary">Aste57867_20095</name>
    <name evidence="6" type="ORF">As57867_020029</name>
    <name evidence="7" type="ORF">ASTE57867_20095</name>
</gene>
<feature type="domain" description="Pseudouridine synthase II N-terminal" evidence="5">
    <location>
        <begin position="25"/>
        <end position="146"/>
    </location>
</feature>
<dbReference type="InterPro" id="IPR020103">
    <property type="entry name" value="PsdUridine_synth_cat_dom_sf"/>
</dbReference>
<dbReference type="GO" id="GO:0160148">
    <property type="term" value="F:tRNA pseudouridine(55) synthase activity"/>
    <property type="evidence" value="ECO:0007669"/>
    <property type="project" value="UniProtKB-EC"/>
</dbReference>
<dbReference type="HAMAP" id="MF_01080">
    <property type="entry name" value="TruB_bact"/>
    <property type="match status" value="1"/>
</dbReference>
<dbReference type="EC" id="5.4.99.25" evidence="2"/>
<dbReference type="PANTHER" id="PTHR13767">
    <property type="entry name" value="TRNA-PSEUDOURIDINE SYNTHASE"/>
    <property type="match status" value="1"/>
</dbReference>
<sequence>MQASGFINLNKPRGLTSHDCVGRLRRILKTKKVGHAGTLDPMATGVLPIAINRATKFIQVHCTRAMFLDKAKAYEGTIRFGITTDTDDITGNVLHEDPVPWLTRAQVEIQLQTFVGHITQRPPLISAFRKDGERMYKLARAGAVCRTERCADPQRRDPVALGARICPKRLSRGTRHRPLASRLMCMQQVSIHVACSEGTYIRSIARECGERLASSSSSCVGGTLSTLHRVQSSGFTSATSLTLEDIAAHVESGTFAPSPIASGLPHLPTWVVDPAMEFRWRNGMAVWWDARHRGTDWPAATGEADTLSAHRVVVAVYNPSHEFLGVTTLERMTDEARSPSSTLMYAVTGPRLFAN</sequence>
<dbReference type="PANTHER" id="PTHR13767:SF2">
    <property type="entry name" value="PSEUDOURIDYLATE SYNTHASE TRUB1"/>
    <property type="match status" value="1"/>
</dbReference>
<evidence type="ECO:0000313" key="6">
    <source>
        <dbReference type="EMBL" id="KAF0688225.1"/>
    </source>
</evidence>
<evidence type="ECO:0000313" key="7">
    <source>
        <dbReference type="EMBL" id="VFT96790.1"/>
    </source>
</evidence>
<evidence type="ECO:0000256" key="1">
    <source>
        <dbReference type="ARBA" id="ARBA00008999"/>
    </source>
</evidence>
<dbReference type="InterPro" id="IPR014780">
    <property type="entry name" value="tRNA_psdUridine_synth_TruB"/>
</dbReference>
<name>A0A485LEV7_9STRA</name>
<comment type="similarity">
    <text evidence="1">Belongs to the pseudouridine synthase TruB family.</text>
</comment>
<dbReference type="AlphaFoldDB" id="A0A485LEV7"/>
<dbReference type="CDD" id="cd02573">
    <property type="entry name" value="PseudoU_synth_EcTruB"/>
    <property type="match status" value="1"/>
</dbReference>
<reference evidence="7 8" key="1">
    <citation type="submission" date="2019-03" db="EMBL/GenBank/DDBJ databases">
        <authorList>
            <person name="Gaulin E."/>
            <person name="Dumas B."/>
        </authorList>
    </citation>
    <scope>NUCLEOTIDE SEQUENCE [LARGE SCALE GENOMIC DNA]</scope>
    <source>
        <strain evidence="7">CBS 568.67</strain>
    </source>
</reference>
<keyword evidence="3" id="KW-0819">tRNA processing</keyword>
<accession>A0A485LEV7</accession>
<evidence type="ECO:0000259" key="5">
    <source>
        <dbReference type="Pfam" id="PF01509"/>
    </source>
</evidence>
<evidence type="ECO:0000313" key="8">
    <source>
        <dbReference type="Proteomes" id="UP000332933"/>
    </source>
</evidence>
<dbReference type="OrthoDB" id="9995526at2759"/>
<dbReference type="SUPFAM" id="SSF55120">
    <property type="entry name" value="Pseudouridine synthase"/>
    <property type="match status" value="1"/>
</dbReference>
<organism evidence="7 8">
    <name type="scientific">Aphanomyces stellatus</name>
    <dbReference type="NCBI Taxonomy" id="120398"/>
    <lineage>
        <taxon>Eukaryota</taxon>
        <taxon>Sar</taxon>
        <taxon>Stramenopiles</taxon>
        <taxon>Oomycota</taxon>
        <taxon>Saprolegniomycetes</taxon>
        <taxon>Saprolegniales</taxon>
        <taxon>Verrucalvaceae</taxon>
        <taxon>Aphanomyces</taxon>
    </lineage>
</organism>
<dbReference type="EMBL" id="CAADRA010006765">
    <property type="protein sequence ID" value="VFT96790.1"/>
    <property type="molecule type" value="Genomic_DNA"/>
</dbReference>
<dbReference type="GO" id="GO:0006400">
    <property type="term" value="P:tRNA modification"/>
    <property type="evidence" value="ECO:0007669"/>
    <property type="project" value="TreeGrafter"/>
</dbReference>
<dbReference type="EMBL" id="VJMH01006742">
    <property type="protein sequence ID" value="KAF0688225.1"/>
    <property type="molecule type" value="Genomic_DNA"/>
</dbReference>
<protein>
    <recommendedName>
        <fullName evidence="2">tRNA pseudouridine(55) synthase</fullName>
        <ecNumber evidence="2">5.4.99.25</ecNumber>
    </recommendedName>
</protein>
<dbReference type="NCBIfam" id="TIGR00431">
    <property type="entry name" value="TruB"/>
    <property type="match status" value="1"/>
</dbReference>
<proteinExistence type="inferred from homology"/>
<evidence type="ECO:0000256" key="4">
    <source>
        <dbReference type="ARBA" id="ARBA00023235"/>
    </source>
</evidence>